<organism evidence="1 2">
    <name type="scientific">Micromonospora pisi</name>
    <dbReference type="NCBI Taxonomy" id="589240"/>
    <lineage>
        <taxon>Bacteria</taxon>
        <taxon>Bacillati</taxon>
        <taxon>Actinomycetota</taxon>
        <taxon>Actinomycetes</taxon>
        <taxon>Micromonosporales</taxon>
        <taxon>Micromonosporaceae</taxon>
        <taxon>Micromonospora</taxon>
    </lineage>
</organism>
<dbReference type="OrthoDB" id="9966192at2"/>
<evidence type="ECO:0000313" key="1">
    <source>
        <dbReference type="EMBL" id="RKR92637.1"/>
    </source>
</evidence>
<gene>
    <name evidence="1" type="ORF">BDK92_7079</name>
</gene>
<dbReference type="RefSeq" id="WP_121160598.1">
    <property type="nucleotide sequence ID" value="NZ_RBKT01000001.1"/>
</dbReference>
<dbReference type="EMBL" id="RBKT01000001">
    <property type="protein sequence ID" value="RKR92637.1"/>
    <property type="molecule type" value="Genomic_DNA"/>
</dbReference>
<proteinExistence type="predicted"/>
<name>A0A495JUE9_9ACTN</name>
<accession>A0A495JUE9</accession>
<dbReference type="Proteomes" id="UP000277671">
    <property type="component" value="Unassembled WGS sequence"/>
</dbReference>
<sequence length="77" mass="7803">MTGGGFEAASTETLHTIRANLLAGLDRVAGHLAAGTFHRVGPKGSAPPAQSGLLTLALLEGVDAELAHRNETSKEAA</sequence>
<keyword evidence="2" id="KW-1185">Reference proteome</keyword>
<dbReference type="AlphaFoldDB" id="A0A495JUE9"/>
<reference evidence="1 2" key="1">
    <citation type="submission" date="2018-10" db="EMBL/GenBank/DDBJ databases">
        <title>Sequencing the genomes of 1000 actinobacteria strains.</title>
        <authorList>
            <person name="Klenk H.-P."/>
        </authorList>
    </citation>
    <scope>NUCLEOTIDE SEQUENCE [LARGE SCALE GENOMIC DNA]</scope>
    <source>
        <strain evidence="1 2">DSM 45175</strain>
    </source>
</reference>
<protein>
    <submittedName>
        <fullName evidence="1">Uncharacterized protein</fullName>
    </submittedName>
</protein>
<comment type="caution">
    <text evidence="1">The sequence shown here is derived from an EMBL/GenBank/DDBJ whole genome shotgun (WGS) entry which is preliminary data.</text>
</comment>
<evidence type="ECO:0000313" key="2">
    <source>
        <dbReference type="Proteomes" id="UP000277671"/>
    </source>
</evidence>